<feature type="transmembrane region" description="Helical" evidence="1">
    <location>
        <begin position="266"/>
        <end position="292"/>
    </location>
</feature>
<proteinExistence type="predicted"/>
<evidence type="ECO:0000313" key="2">
    <source>
        <dbReference type="EMBL" id="MFC0321082.1"/>
    </source>
</evidence>
<sequence length="441" mass="50033">MENTKKSNVTTWLSRTSDIAFILWCSIAAFGAYFCMYAFRKPFNTGHYDGLRLFGMDYKSVLIIAQVFGYMLSKFIGIKVIAELKSAQRVWLIISLILAAGLSLLLFALVPFPYNFICLFLNGLPLGMIWGIVFSFLEGRRFTELLGFGLNISIIVASGVLKTIYVFIQQQIHISEFWMPFIVGALFFPFFLLFVWMLAVIPVPNEKDRLLRTERIPMDKETRKHTMALYGVGVVTIVVVYAFLTVMRDFRDNFSVEIWDEIQPGYVGTVFATTEIISSIVVILSVGLIAFIRNNHKGFLCTLILMVFGVLLSGTGTLLFQMHYLNAYSWMMLLGIGLFLAYTPVQTVLFERIIALFKLKANAGFFVYICDSVGYLGSVALLLFKEFGLPGVRWSSILIYFSYAITPICLILLLAIFIFFTDKLRSKKKQSVHAEADIILK</sequence>
<evidence type="ECO:0000313" key="3">
    <source>
        <dbReference type="Proteomes" id="UP001589774"/>
    </source>
</evidence>
<feature type="transmembrane region" description="Helical" evidence="1">
    <location>
        <begin position="327"/>
        <end position="345"/>
    </location>
</feature>
<feature type="transmembrane region" description="Helical" evidence="1">
    <location>
        <begin position="226"/>
        <end position="246"/>
    </location>
</feature>
<dbReference type="InterPro" id="IPR043745">
    <property type="entry name" value="DUF5690"/>
</dbReference>
<gene>
    <name evidence="2" type="ORF">ACFFI0_22365</name>
</gene>
<dbReference type="SUPFAM" id="SSF103473">
    <property type="entry name" value="MFS general substrate transporter"/>
    <property type="match status" value="1"/>
</dbReference>
<feature type="transmembrane region" description="Helical" evidence="1">
    <location>
        <begin position="60"/>
        <end position="78"/>
    </location>
</feature>
<keyword evidence="1" id="KW-0812">Transmembrane</keyword>
<keyword evidence="1" id="KW-0472">Membrane</keyword>
<dbReference type="Proteomes" id="UP001589774">
    <property type="component" value="Unassembled WGS sequence"/>
</dbReference>
<dbReference type="RefSeq" id="WP_130858000.1">
    <property type="nucleotide sequence ID" value="NZ_JBHLWO010000004.1"/>
</dbReference>
<name>A0ABV6HQZ5_9SPHI</name>
<evidence type="ECO:0000256" key="1">
    <source>
        <dbReference type="SAM" id="Phobius"/>
    </source>
</evidence>
<keyword evidence="3" id="KW-1185">Reference proteome</keyword>
<feature type="transmembrane region" description="Helical" evidence="1">
    <location>
        <begin position="148"/>
        <end position="168"/>
    </location>
</feature>
<comment type="caution">
    <text evidence="2">The sequence shown here is derived from an EMBL/GenBank/DDBJ whole genome shotgun (WGS) entry which is preliminary data.</text>
</comment>
<accession>A0ABV6HQZ5</accession>
<dbReference type="InterPro" id="IPR036259">
    <property type="entry name" value="MFS_trans_sf"/>
</dbReference>
<feature type="transmembrane region" description="Helical" evidence="1">
    <location>
        <begin position="21"/>
        <end position="40"/>
    </location>
</feature>
<feature type="transmembrane region" description="Helical" evidence="1">
    <location>
        <begin position="397"/>
        <end position="420"/>
    </location>
</feature>
<dbReference type="EMBL" id="JBHLWO010000004">
    <property type="protein sequence ID" value="MFC0321082.1"/>
    <property type="molecule type" value="Genomic_DNA"/>
</dbReference>
<feature type="transmembrane region" description="Helical" evidence="1">
    <location>
        <begin position="90"/>
        <end position="108"/>
    </location>
</feature>
<reference evidence="2 3" key="1">
    <citation type="submission" date="2024-09" db="EMBL/GenBank/DDBJ databases">
        <authorList>
            <person name="Sun Q."/>
            <person name="Mori K."/>
        </authorList>
    </citation>
    <scope>NUCLEOTIDE SEQUENCE [LARGE SCALE GENOMIC DNA]</scope>
    <source>
        <strain evidence="2 3">CCM 7765</strain>
    </source>
</reference>
<protein>
    <submittedName>
        <fullName evidence="2">DUF5690 family protein</fullName>
    </submittedName>
</protein>
<dbReference type="Pfam" id="PF18943">
    <property type="entry name" value="DUF5690"/>
    <property type="match status" value="1"/>
</dbReference>
<feature type="transmembrane region" description="Helical" evidence="1">
    <location>
        <begin position="180"/>
        <end position="205"/>
    </location>
</feature>
<feature type="transmembrane region" description="Helical" evidence="1">
    <location>
        <begin position="114"/>
        <end position="136"/>
    </location>
</feature>
<feature type="transmembrane region" description="Helical" evidence="1">
    <location>
        <begin position="299"/>
        <end position="321"/>
    </location>
</feature>
<organism evidence="2 3">
    <name type="scientific">Olivibacter oleidegradans</name>
    <dbReference type="NCBI Taxonomy" id="760123"/>
    <lineage>
        <taxon>Bacteria</taxon>
        <taxon>Pseudomonadati</taxon>
        <taxon>Bacteroidota</taxon>
        <taxon>Sphingobacteriia</taxon>
        <taxon>Sphingobacteriales</taxon>
        <taxon>Sphingobacteriaceae</taxon>
        <taxon>Olivibacter</taxon>
    </lineage>
</organism>
<feature type="transmembrane region" description="Helical" evidence="1">
    <location>
        <begin position="365"/>
        <end position="385"/>
    </location>
</feature>
<keyword evidence="1" id="KW-1133">Transmembrane helix</keyword>